<evidence type="ECO:0000313" key="2">
    <source>
        <dbReference type="Proteomes" id="UP000499080"/>
    </source>
</evidence>
<comment type="caution">
    <text evidence="1">The sequence shown here is derived from an EMBL/GenBank/DDBJ whole genome shotgun (WGS) entry which is preliminary data.</text>
</comment>
<dbReference type="AlphaFoldDB" id="A0A4Y2IE96"/>
<protein>
    <submittedName>
        <fullName evidence="1">Uncharacterized protein</fullName>
    </submittedName>
</protein>
<organism evidence="1 2">
    <name type="scientific">Araneus ventricosus</name>
    <name type="common">Orbweaver spider</name>
    <name type="synonym">Epeira ventricosa</name>
    <dbReference type="NCBI Taxonomy" id="182803"/>
    <lineage>
        <taxon>Eukaryota</taxon>
        <taxon>Metazoa</taxon>
        <taxon>Ecdysozoa</taxon>
        <taxon>Arthropoda</taxon>
        <taxon>Chelicerata</taxon>
        <taxon>Arachnida</taxon>
        <taxon>Araneae</taxon>
        <taxon>Araneomorphae</taxon>
        <taxon>Entelegynae</taxon>
        <taxon>Araneoidea</taxon>
        <taxon>Araneidae</taxon>
        <taxon>Araneus</taxon>
    </lineage>
</organism>
<gene>
    <name evidence="1" type="ORF">AVEN_14664_1</name>
</gene>
<keyword evidence="2" id="KW-1185">Reference proteome</keyword>
<accession>A0A4Y2IE96</accession>
<proteinExistence type="predicted"/>
<dbReference type="EMBL" id="BGPR01106132">
    <property type="protein sequence ID" value="GBM75336.1"/>
    <property type="molecule type" value="Genomic_DNA"/>
</dbReference>
<dbReference type="Proteomes" id="UP000499080">
    <property type="component" value="Unassembled WGS sequence"/>
</dbReference>
<name>A0A4Y2IE96_ARAVE</name>
<reference evidence="1 2" key="1">
    <citation type="journal article" date="2019" name="Sci. Rep.">
        <title>Orb-weaving spider Araneus ventricosus genome elucidates the spidroin gene catalogue.</title>
        <authorList>
            <person name="Kono N."/>
            <person name="Nakamura H."/>
            <person name="Ohtoshi R."/>
            <person name="Moran D.A.P."/>
            <person name="Shinohara A."/>
            <person name="Yoshida Y."/>
            <person name="Fujiwara M."/>
            <person name="Mori M."/>
            <person name="Tomita M."/>
            <person name="Arakawa K."/>
        </authorList>
    </citation>
    <scope>NUCLEOTIDE SEQUENCE [LARGE SCALE GENOMIC DNA]</scope>
</reference>
<evidence type="ECO:0000313" key="1">
    <source>
        <dbReference type="EMBL" id="GBM75336.1"/>
    </source>
</evidence>
<sequence length="144" mass="15595">MVKAETRQVCSAVAAAGETKPNNAGAAELRRTRQIVLVALVISPAEVAEGGSLLPLVVCMGAMPVRRSSETAVNSSWQKAQVRWQPNRYALARNRANRPANQPANGGLAAYKRQFFAGKHPIWCQPATGCTAGRGGRWRLCQRR</sequence>